<name>A0A943UX67_9ACTN</name>
<dbReference type="Proteomes" id="UP000727506">
    <property type="component" value="Unassembled WGS sequence"/>
</dbReference>
<dbReference type="EMBL" id="JAGZSV010000062">
    <property type="protein sequence ID" value="MBS6940749.1"/>
    <property type="molecule type" value="Genomic_DNA"/>
</dbReference>
<accession>A0A943UX67</accession>
<gene>
    <name evidence="2" type="ORF">KH142_04575</name>
</gene>
<keyword evidence="1" id="KW-0812">Transmembrane</keyword>
<evidence type="ECO:0000256" key="1">
    <source>
        <dbReference type="SAM" id="Phobius"/>
    </source>
</evidence>
<comment type="caution">
    <text evidence="2">The sequence shown here is derived from an EMBL/GenBank/DDBJ whole genome shotgun (WGS) entry which is preliminary data.</text>
</comment>
<keyword evidence="1" id="KW-0472">Membrane</keyword>
<reference evidence="2" key="1">
    <citation type="submission" date="2021-02" db="EMBL/GenBank/DDBJ databases">
        <title>Infant gut strain persistence is associated with maternal origin, phylogeny, and functional potential including surface adhesion and iron acquisition.</title>
        <authorList>
            <person name="Lou Y.C."/>
        </authorList>
    </citation>
    <scope>NUCLEOTIDE SEQUENCE</scope>
    <source>
        <strain evidence="2">L2_039_000G1_dasL2_039_000G1_concoct_11</strain>
    </source>
</reference>
<feature type="transmembrane region" description="Helical" evidence="1">
    <location>
        <begin position="23"/>
        <end position="42"/>
    </location>
</feature>
<evidence type="ECO:0000313" key="3">
    <source>
        <dbReference type="Proteomes" id="UP000727506"/>
    </source>
</evidence>
<organism evidence="2 3">
    <name type="scientific">Slackia piriformis</name>
    <dbReference type="NCBI Taxonomy" id="626934"/>
    <lineage>
        <taxon>Bacteria</taxon>
        <taxon>Bacillati</taxon>
        <taxon>Actinomycetota</taxon>
        <taxon>Coriobacteriia</taxon>
        <taxon>Eggerthellales</taxon>
        <taxon>Eggerthellaceae</taxon>
        <taxon>Slackia</taxon>
    </lineage>
</organism>
<dbReference type="AlphaFoldDB" id="A0A943UX67"/>
<proteinExistence type="predicted"/>
<protein>
    <submittedName>
        <fullName evidence="2">Uncharacterized protein</fullName>
    </submittedName>
</protein>
<keyword evidence="1" id="KW-1133">Transmembrane helix</keyword>
<evidence type="ECO:0000313" key="2">
    <source>
        <dbReference type="EMBL" id="MBS6940749.1"/>
    </source>
</evidence>
<sequence length="148" mass="16122">MMEPTGDFWAGLAKSIAGSSGEWVVSVVGIVALALVFGKYVLPVWRDSKESAAEIEKRRLELESKMQADEDLRAADRIRLTEKQLEIQAGQTRAIEALTVQTTALNAALDTSRANSAHMGQRVSAIDERTARIEAGVVEIIDIAKARD</sequence>